<dbReference type="GO" id="GO:0016787">
    <property type="term" value="F:hydrolase activity"/>
    <property type="evidence" value="ECO:0007669"/>
    <property type="project" value="UniProtKB-KW"/>
</dbReference>
<comment type="caution">
    <text evidence="5">The sequence shown here is derived from an EMBL/GenBank/DDBJ whole genome shotgun (WGS) entry which is preliminary data.</text>
</comment>
<protein>
    <submittedName>
        <fullName evidence="5">Alpha/beta hydrolase</fullName>
    </submittedName>
</protein>
<comment type="similarity">
    <text evidence="1">Belongs to the peptidase S33 family.</text>
</comment>
<name>A0A365H8P5_9ACTN</name>
<evidence type="ECO:0000313" key="5">
    <source>
        <dbReference type="EMBL" id="RAY15388.1"/>
    </source>
</evidence>
<proteinExistence type="inferred from homology"/>
<dbReference type="SUPFAM" id="SSF53474">
    <property type="entry name" value="alpha/beta-Hydrolases"/>
    <property type="match status" value="1"/>
</dbReference>
<evidence type="ECO:0000259" key="4">
    <source>
        <dbReference type="Pfam" id="PF08386"/>
    </source>
</evidence>
<evidence type="ECO:0000256" key="1">
    <source>
        <dbReference type="ARBA" id="ARBA00010088"/>
    </source>
</evidence>
<dbReference type="InterPro" id="IPR013595">
    <property type="entry name" value="Pept_S33_TAP-like_C"/>
</dbReference>
<keyword evidence="3 5" id="KW-0378">Hydrolase</keyword>
<dbReference type="AlphaFoldDB" id="A0A365H8P5"/>
<gene>
    <name evidence="5" type="ORF">DPM19_11875</name>
</gene>
<evidence type="ECO:0000313" key="6">
    <source>
        <dbReference type="Proteomes" id="UP000251891"/>
    </source>
</evidence>
<dbReference type="PANTHER" id="PTHR43248:SF29">
    <property type="entry name" value="TRIPEPTIDYL AMINOPEPTIDASE"/>
    <property type="match status" value="1"/>
</dbReference>
<reference evidence="5 6" key="1">
    <citation type="submission" date="2018-06" db="EMBL/GenBank/DDBJ databases">
        <title>Actinomadura craniellae sp. nov. isolated from marine sponge Craniella sp.</title>
        <authorList>
            <person name="Li L."/>
            <person name="Xu Q.H."/>
            <person name="Lin H.W."/>
            <person name="Lu Y.H."/>
        </authorList>
    </citation>
    <scope>NUCLEOTIDE SEQUENCE [LARGE SCALE GENOMIC DNA]</scope>
    <source>
        <strain evidence="5 6">LHW63021</strain>
    </source>
</reference>
<dbReference type="Proteomes" id="UP000251891">
    <property type="component" value="Unassembled WGS sequence"/>
</dbReference>
<dbReference type="PANTHER" id="PTHR43248">
    <property type="entry name" value="2-SUCCINYL-6-HYDROXY-2,4-CYCLOHEXADIENE-1-CARBOXYLATE SYNTHASE"/>
    <property type="match status" value="1"/>
</dbReference>
<evidence type="ECO:0000256" key="3">
    <source>
        <dbReference type="ARBA" id="ARBA00022801"/>
    </source>
</evidence>
<keyword evidence="2" id="KW-0732">Signal</keyword>
<keyword evidence="6" id="KW-1185">Reference proteome</keyword>
<evidence type="ECO:0000256" key="2">
    <source>
        <dbReference type="ARBA" id="ARBA00022729"/>
    </source>
</evidence>
<dbReference type="InterPro" id="IPR051601">
    <property type="entry name" value="Serine_prot/Carboxylest_S33"/>
</dbReference>
<dbReference type="Gene3D" id="3.40.50.1820">
    <property type="entry name" value="alpha/beta hydrolase"/>
    <property type="match status" value="1"/>
</dbReference>
<dbReference type="Pfam" id="PF08386">
    <property type="entry name" value="Abhydrolase_4"/>
    <property type="match status" value="1"/>
</dbReference>
<sequence>MACIQQGGRGEVRALRAAAVVTALIMVASCTDSAQAPGQKSIPPGLGAFYNQQVAWAGCGDGFECAHVEVPLDYAAPSKSRLKLAVIRMRARGSDRIGSLLINPGGPGGSGVDWVRGAAQGFNDRLRERFDIVGFDPRGVGKSNPVHCLDGEQLDTFFATDATPDSQDEIDDLADVGRGFADGCKERSGSVLPHVGTQDAARDMDVLRAALGDEKLTYMGLSYGTYLGAYYAERFPRQVRALVLDGAVDPTLSATDVLQHQAKGFEEALRSFAADCVTQSGCPLGRTVDGALNRIAALQKRADGKPLRNTSGDGRKVQESLVTSGIAQALYTKQLWPALRAALATALTGDGTALLRLADQMVERRPDGSYGNLMEANMAINCVDKPHPADVPAFKKEVAKAEKASSRFGAFVVWGGLPCVHWPVKPAAEPAPPTAAGAPPIVVIGTTRDPATPYAWSRALAGQLTSGRLVTLDGDGHTAYFQANACITQAVDAYLVNGTPPADGTTCR</sequence>
<accession>A0A365H8P5</accession>
<dbReference type="EMBL" id="QLYX01000004">
    <property type="protein sequence ID" value="RAY15388.1"/>
    <property type="molecule type" value="Genomic_DNA"/>
</dbReference>
<dbReference type="OrthoDB" id="3930934at2"/>
<organism evidence="5 6">
    <name type="scientific">Actinomadura craniellae</name>
    <dbReference type="NCBI Taxonomy" id="2231787"/>
    <lineage>
        <taxon>Bacteria</taxon>
        <taxon>Bacillati</taxon>
        <taxon>Actinomycetota</taxon>
        <taxon>Actinomycetes</taxon>
        <taxon>Streptosporangiales</taxon>
        <taxon>Thermomonosporaceae</taxon>
        <taxon>Actinomadura</taxon>
    </lineage>
</organism>
<feature type="domain" description="Peptidase S33 tripeptidyl aminopeptidase-like C-terminal" evidence="4">
    <location>
        <begin position="408"/>
        <end position="507"/>
    </location>
</feature>
<dbReference type="InterPro" id="IPR029058">
    <property type="entry name" value="AB_hydrolase_fold"/>
</dbReference>